<sequence length="229" mass="25651">MAELDVSQIIVSTVASFCAGLSLVLWFALVCDGHPSRLVLLRQNPYVFSQAVVGALVWTGLIGSVALAVFQPVLRSDPSRPALTVELGFLLLLPPINEFLGLVNQRLRSTRTFIIFPISKTLLLLTFFLDQIQRRIRHILYASIILLTTAEILFFAIQYHQLWRICDRVNTSYPISSRNPDLFQNQPSKHQRTLRAAALSAMVLWFLSGLITVSAYLELFPGPQLATPC</sequence>
<proteinExistence type="predicted"/>
<evidence type="ECO:0000313" key="2">
    <source>
        <dbReference type="EMBL" id="CEL07112.1"/>
    </source>
</evidence>
<feature type="transmembrane region" description="Helical" evidence="1">
    <location>
        <begin position="138"/>
        <end position="157"/>
    </location>
</feature>
<keyword evidence="1" id="KW-0812">Transmembrane</keyword>
<dbReference type="EMBL" id="CDMC01000009">
    <property type="protein sequence ID" value="CEL07112.1"/>
    <property type="molecule type" value="Genomic_DNA"/>
</dbReference>
<feature type="transmembrane region" description="Helical" evidence="1">
    <location>
        <begin position="51"/>
        <end position="70"/>
    </location>
</feature>
<feature type="transmembrane region" description="Helical" evidence="1">
    <location>
        <begin position="6"/>
        <end position="30"/>
    </location>
</feature>
<evidence type="ECO:0000313" key="3">
    <source>
        <dbReference type="Proteomes" id="UP000054771"/>
    </source>
</evidence>
<reference evidence="3" key="1">
    <citation type="journal article" date="2016" name="Genome Announc.">
        <title>Draft genome sequences of fungus Aspergillus calidoustus.</title>
        <authorList>
            <person name="Horn F."/>
            <person name="Linde J."/>
            <person name="Mattern D.J."/>
            <person name="Walther G."/>
            <person name="Guthke R."/>
            <person name="Scherlach K."/>
            <person name="Martin K."/>
            <person name="Brakhage A.A."/>
            <person name="Petzke L."/>
            <person name="Valiante V."/>
        </authorList>
    </citation>
    <scope>NUCLEOTIDE SEQUENCE [LARGE SCALE GENOMIC DNA]</scope>
    <source>
        <strain evidence="3">SF006504</strain>
    </source>
</reference>
<gene>
    <name evidence="2" type="ORF">ASPCAL10275</name>
</gene>
<keyword evidence="1" id="KW-1133">Transmembrane helix</keyword>
<keyword evidence="1" id="KW-0472">Membrane</keyword>
<evidence type="ECO:0000256" key="1">
    <source>
        <dbReference type="SAM" id="Phobius"/>
    </source>
</evidence>
<accession>A0A0U5G9P5</accession>
<keyword evidence="3" id="KW-1185">Reference proteome</keyword>
<organism evidence="2 3">
    <name type="scientific">Aspergillus calidoustus</name>
    <dbReference type="NCBI Taxonomy" id="454130"/>
    <lineage>
        <taxon>Eukaryota</taxon>
        <taxon>Fungi</taxon>
        <taxon>Dikarya</taxon>
        <taxon>Ascomycota</taxon>
        <taxon>Pezizomycotina</taxon>
        <taxon>Eurotiomycetes</taxon>
        <taxon>Eurotiomycetidae</taxon>
        <taxon>Eurotiales</taxon>
        <taxon>Aspergillaceae</taxon>
        <taxon>Aspergillus</taxon>
        <taxon>Aspergillus subgen. Nidulantes</taxon>
    </lineage>
</organism>
<dbReference type="AlphaFoldDB" id="A0A0U5G9P5"/>
<feature type="transmembrane region" description="Helical" evidence="1">
    <location>
        <begin position="112"/>
        <end position="132"/>
    </location>
</feature>
<dbReference type="Proteomes" id="UP000054771">
    <property type="component" value="Unassembled WGS sequence"/>
</dbReference>
<dbReference type="OrthoDB" id="10484612at2759"/>
<protein>
    <submittedName>
        <fullName evidence="2">Uncharacterized protein</fullName>
    </submittedName>
</protein>
<name>A0A0U5G9P5_ASPCI</name>
<feature type="transmembrane region" description="Helical" evidence="1">
    <location>
        <begin position="196"/>
        <end position="217"/>
    </location>
</feature>